<sequence>MSLAATALAAEQLGGAQACLDASASYARERVQFGRAIGSFQAVKHRIADDLVEVELARVLVEAAVASICAGEDSGLPASLAKVAAATAYQRLAADNIQNHGGIGYTWEHDAHLYFRRAFGTAPLFGDVDELRDLIAAEVM</sequence>
<evidence type="ECO:0000256" key="1">
    <source>
        <dbReference type="ARBA" id="ARBA00022630"/>
    </source>
</evidence>
<keyword evidence="2" id="KW-0274">FAD</keyword>
<dbReference type="RefSeq" id="WP_144745505.1">
    <property type="nucleotide sequence ID" value="NZ_VMNW02000003.1"/>
</dbReference>
<keyword evidence="3" id="KW-0560">Oxidoreductase</keyword>
<keyword evidence="1" id="KW-0285">Flavoprotein</keyword>
<accession>A0A5N0VL09</accession>
<reference evidence="5" key="1">
    <citation type="submission" date="2019-09" db="EMBL/GenBank/DDBJ databases">
        <authorList>
            <person name="Teo W.F.A."/>
            <person name="Duangmal K."/>
        </authorList>
    </citation>
    <scope>NUCLEOTIDE SEQUENCE [LARGE SCALE GENOMIC DNA]</scope>
    <source>
        <strain evidence="5">K81G1</strain>
    </source>
</reference>
<gene>
    <name evidence="5" type="ORF">FPZ12_003475</name>
</gene>
<dbReference type="PANTHER" id="PTHR43884">
    <property type="entry name" value="ACYL-COA DEHYDROGENASE"/>
    <property type="match status" value="1"/>
</dbReference>
<comment type="caution">
    <text evidence="5">The sequence shown here is derived from an EMBL/GenBank/DDBJ whole genome shotgun (WGS) entry which is preliminary data.</text>
</comment>
<dbReference type="GO" id="GO:0003995">
    <property type="term" value="F:acyl-CoA dehydrogenase activity"/>
    <property type="evidence" value="ECO:0007669"/>
    <property type="project" value="TreeGrafter"/>
</dbReference>
<dbReference type="InterPro" id="IPR036250">
    <property type="entry name" value="AcylCo_DH-like_C"/>
</dbReference>
<dbReference type="Gene3D" id="1.20.140.10">
    <property type="entry name" value="Butyryl-CoA Dehydrogenase, subunit A, domain 3"/>
    <property type="match status" value="1"/>
</dbReference>
<dbReference type="EMBL" id="VMNW02000003">
    <property type="protein sequence ID" value="KAA9166024.1"/>
    <property type="molecule type" value="Genomic_DNA"/>
</dbReference>
<dbReference type="SUPFAM" id="SSF47203">
    <property type="entry name" value="Acyl-CoA dehydrogenase C-terminal domain-like"/>
    <property type="match status" value="1"/>
</dbReference>
<evidence type="ECO:0000256" key="2">
    <source>
        <dbReference type="ARBA" id="ARBA00022827"/>
    </source>
</evidence>
<dbReference type="PANTHER" id="PTHR43884:SF20">
    <property type="entry name" value="ACYL-COA DEHYDROGENASE FADE28"/>
    <property type="match status" value="1"/>
</dbReference>
<evidence type="ECO:0000256" key="3">
    <source>
        <dbReference type="ARBA" id="ARBA00023002"/>
    </source>
</evidence>
<name>A0A5N0VL09_9PSEU</name>
<evidence type="ECO:0000313" key="6">
    <source>
        <dbReference type="Proteomes" id="UP000319769"/>
    </source>
</evidence>
<dbReference type="Proteomes" id="UP000319769">
    <property type="component" value="Unassembled WGS sequence"/>
</dbReference>
<proteinExistence type="predicted"/>
<dbReference type="AlphaFoldDB" id="A0A5N0VL09"/>
<organism evidence="5 6">
    <name type="scientific">Amycolatopsis acidicola</name>
    <dbReference type="NCBI Taxonomy" id="2596893"/>
    <lineage>
        <taxon>Bacteria</taxon>
        <taxon>Bacillati</taxon>
        <taxon>Actinomycetota</taxon>
        <taxon>Actinomycetes</taxon>
        <taxon>Pseudonocardiales</taxon>
        <taxon>Pseudonocardiaceae</taxon>
        <taxon>Amycolatopsis</taxon>
    </lineage>
</organism>
<evidence type="ECO:0000313" key="5">
    <source>
        <dbReference type="EMBL" id="KAA9166024.1"/>
    </source>
</evidence>
<dbReference type="InterPro" id="IPR009075">
    <property type="entry name" value="AcylCo_DH/oxidase_C"/>
</dbReference>
<dbReference type="Pfam" id="PF00441">
    <property type="entry name" value="Acyl-CoA_dh_1"/>
    <property type="match status" value="1"/>
</dbReference>
<protein>
    <recommendedName>
        <fullName evidence="4">Acyl-CoA dehydrogenase/oxidase C-terminal domain-containing protein</fullName>
    </recommendedName>
</protein>
<keyword evidence="6" id="KW-1185">Reference proteome</keyword>
<evidence type="ECO:0000259" key="4">
    <source>
        <dbReference type="Pfam" id="PF00441"/>
    </source>
</evidence>
<feature type="domain" description="Acyl-CoA dehydrogenase/oxidase C-terminal" evidence="4">
    <location>
        <begin position="6"/>
        <end position="139"/>
    </location>
</feature>